<dbReference type="AlphaFoldDB" id="A0A7N2N8G4"/>
<name>A0A7N2N8G4_QUELO</name>
<reference evidence="1" key="1">
    <citation type="submission" date="2021-01" db="UniProtKB">
        <authorList>
            <consortium name="EnsemblPlants"/>
        </authorList>
    </citation>
    <scope>IDENTIFICATION</scope>
</reference>
<dbReference type="InParanoid" id="A0A7N2N8G4"/>
<sequence>MVYHIWLRRNASTNQGRLFSKEAMVKMIKWEVKNRVESFTGQLKADWKTYKGCMAQGNFDYINSYYGDSDCKDSKEGGLGLDFFLMNDISVFDVMR</sequence>
<evidence type="ECO:0000313" key="1">
    <source>
        <dbReference type="EnsemblPlants" id="QL93p2004_0051:mrna"/>
    </source>
</evidence>
<protein>
    <submittedName>
        <fullName evidence="1">Uncharacterized protein</fullName>
    </submittedName>
</protein>
<evidence type="ECO:0000313" key="2">
    <source>
        <dbReference type="Proteomes" id="UP000594261"/>
    </source>
</evidence>
<dbReference type="EnsemblPlants" id="QL93p2004_0051:mrna">
    <property type="protein sequence ID" value="QL93p2004_0051:mrna"/>
    <property type="gene ID" value="QL93p2004_0051"/>
</dbReference>
<dbReference type="Proteomes" id="UP000594261">
    <property type="component" value="Unassembled WGS sequence"/>
</dbReference>
<dbReference type="Gramene" id="QL93p2004_0051:mrna">
    <property type="protein sequence ID" value="QL93p2004_0051:mrna"/>
    <property type="gene ID" value="QL93p2004_0051"/>
</dbReference>
<accession>A0A7N2N8G4</accession>
<organism evidence="1 2">
    <name type="scientific">Quercus lobata</name>
    <name type="common">Valley oak</name>
    <dbReference type="NCBI Taxonomy" id="97700"/>
    <lineage>
        <taxon>Eukaryota</taxon>
        <taxon>Viridiplantae</taxon>
        <taxon>Streptophyta</taxon>
        <taxon>Embryophyta</taxon>
        <taxon>Tracheophyta</taxon>
        <taxon>Spermatophyta</taxon>
        <taxon>Magnoliopsida</taxon>
        <taxon>eudicotyledons</taxon>
        <taxon>Gunneridae</taxon>
        <taxon>Pentapetalae</taxon>
        <taxon>rosids</taxon>
        <taxon>fabids</taxon>
        <taxon>Fagales</taxon>
        <taxon>Fagaceae</taxon>
        <taxon>Quercus</taxon>
    </lineage>
</organism>
<keyword evidence="2" id="KW-1185">Reference proteome</keyword>
<proteinExistence type="predicted"/>